<dbReference type="Proteomes" id="UP000480178">
    <property type="component" value="Chromosome"/>
</dbReference>
<feature type="compositionally biased region" description="Basic and acidic residues" evidence="3">
    <location>
        <begin position="186"/>
        <end position="196"/>
    </location>
</feature>
<dbReference type="RefSeq" id="WP_162446544.1">
    <property type="nucleotide sequence ID" value="NZ_CP048222.1"/>
</dbReference>
<sequence>MNTVKGKNILVIGGSSGIGLAITKQLIDQGAYVITASRRTIEVLTELRVTQLQIDVTGDIQALSALPDVLHGLVYCPGTINLKPFTRLTEEDFMQDMQVNVFGAVRVLQATIKHLKKSSGASVVFFGTVAARTGMNFHASVATAKSALHGLAVSLAAEYASSHIRFNSIAPSLTHTPLAGNLLSTPEKKENADKRHPLGRIGTPEEIASLAVYLLSDQASWITGQWIGMDGGMSTLKTI</sequence>
<evidence type="ECO:0000256" key="1">
    <source>
        <dbReference type="ARBA" id="ARBA00006484"/>
    </source>
</evidence>
<evidence type="ECO:0000256" key="2">
    <source>
        <dbReference type="ARBA" id="ARBA00023002"/>
    </source>
</evidence>
<evidence type="ECO:0000259" key="4">
    <source>
        <dbReference type="SMART" id="SM00822"/>
    </source>
</evidence>
<feature type="domain" description="Ketoreductase" evidence="4">
    <location>
        <begin position="7"/>
        <end position="172"/>
    </location>
</feature>
<gene>
    <name evidence="5" type="ORF">GXP67_29905</name>
</gene>
<dbReference type="GO" id="GO:0016491">
    <property type="term" value="F:oxidoreductase activity"/>
    <property type="evidence" value="ECO:0007669"/>
    <property type="project" value="UniProtKB-KW"/>
</dbReference>
<feature type="region of interest" description="Disordered" evidence="3">
    <location>
        <begin position="180"/>
        <end position="200"/>
    </location>
</feature>
<dbReference type="EMBL" id="CP048222">
    <property type="protein sequence ID" value="QHT70567.1"/>
    <property type="molecule type" value="Genomic_DNA"/>
</dbReference>
<evidence type="ECO:0000313" key="5">
    <source>
        <dbReference type="EMBL" id="QHT70567.1"/>
    </source>
</evidence>
<keyword evidence="2" id="KW-0560">Oxidoreductase</keyword>
<accession>A0A6C0GRK8</accession>
<dbReference type="InterPro" id="IPR002347">
    <property type="entry name" value="SDR_fam"/>
</dbReference>
<reference evidence="5 6" key="1">
    <citation type="submission" date="2020-01" db="EMBL/GenBank/DDBJ databases">
        <authorList>
            <person name="Kim M.K."/>
        </authorList>
    </citation>
    <scope>NUCLEOTIDE SEQUENCE [LARGE SCALE GENOMIC DNA]</scope>
    <source>
        <strain evidence="5 6">172606-1</strain>
    </source>
</reference>
<dbReference type="PRINTS" id="PR00081">
    <property type="entry name" value="GDHRDH"/>
</dbReference>
<dbReference type="InterPro" id="IPR057326">
    <property type="entry name" value="KR_dom"/>
</dbReference>
<dbReference type="CDD" id="cd05233">
    <property type="entry name" value="SDR_c"/>
    <property type="match status" value="1"/>
</dbReference>
<dbReference type="InterPro" id="IPR051122">
    <property type="entry name" value="SDR_DHRS6-like"/>
</dbReference>
<keyword evidence="6" id="KW-1185">Reference proteome</keyword>
<dbReference type="SMART" id="SM00822">
    <property type="entry name" value="PKS_KR"/>
    <property type="match status" value="1"/>
</dbReference>
<organism evidence="5 6">
    <name type="scientific">Rhodocytophaga rosea</name>
    <dbReference type="NCBI Taxonomy" id="2704465"/>
    <lineage>
        <taxon>Bacteria</taxon>
        <taxon>Pseudomonadati</taxon>
        <taxon>Bacteroidota</taxon>
        <taxon>Cytophagia</taxon>
        <taxon>Cytophagales</taxon>
        <taxon>Rhodocytophagaceae</taxon>
        <taxon>Rhodocytophaga</taxon>
    </lineage>
</organism>
<proteinExistence type="inferred from homology"/>
<dbReference type="AlphaFoldDB" id="A0A6C0GRK8"/>
<dbReference type="PANTHER" id="PTHR43477">
    <property type="entry name" value="DIHYDROANTICAPSIN 7-DEHYDROGENASE"/>
    <property type="match status" value="1"/>
</dbReference>
<evidence type="ECO:0000256" key="3">
    <source>
        <dbReference type="SAM" id="MobiDB-lite"/>
    </source>
</evidence>
<dbReference type="SUPFAM" id="SSF51735">
    <property type="entry name" value="NAD(P)-binding Rossmann-fold domains"/>
    <property type="match status" value="1"/>
</dbReference>
<name>A0A6C0GRK8_9BACT</name>
<dbReference type="PANTHER" id="PTHR43477:SF1">
    <property type="entry name" value="DIHYDROANTICAPSIN 7-DEHYDROGENASE"/>
    <property type="match status" value="1"/>
</dbReference>
<dbReference type="KEGG" id="rhoz:GXP67_29905"/>
<dbReference type="Pfam" id="PF13561">
    <property type="entry name" value="adh_short_C2"/>
    <property type="match status" value="1"/>
</dbReference>
<protein>
    <submittedName>
        <fullName evidence="5">SDR family oxidoreductase</fullName>
    </submittedName>
</protein>
<dbReference type="InterPro" id="IPR036291">
    <property type="entry name" value="NAD(P)-bd_dom_sf"/>
</dbReference>
<comment type="similarity">
    <text evidence="1">Belongs to the short-chain dehydrogenases/reductases (SDR) family.</text>
</comment>
<dbReference type="Gene3D" id="3.40.50.720">
    <property type="entry name" value="NAD(P)-binding Rossmann-like Domain"/>
    <property type="match status" value="1"/>
</dbReference>
<evidence type="ECO:0000313" key="6">
    <source>
        <dbReference type="Proteomes" id="UP000480178"/>
    </source>
</evidence>